<dbReference type="AlphaFoldDB" id="A0A1I9G4N7"/>
<reference evidence="1" key="1">
    <citation type="journal article" date="2007" name="Science">
        <title>Draft genome of the filarial nematode parasite Brugia malayi.</title>
        <authorList>
            <person name="Ghedin E."/>
            <person name="Wang S."/>
            <person name="Spiro D."/>
            <person name="Caler E."/>
            <person name="Zhao Q."/>
            <person name="Crabtree J."/>
            <person name="Allen J.E."/>
            <person name="Delcher A.L."/>
            <person name="Guiliano D.B."/>
            <person name="Miranda-Saavedra D."/>
            <person name="Angiuoli S.V."/>
            <person name="Creasy T."/>
            <person name="Amedeo P."/>
            <person name="Haas B."/>
            <person name="El-Sayed N.M."/>
            <person name="Wortman J.R."/>
            <person name="Feldblyum T."/>
            <person name="Tallon L."/>
            <person name="Schatz M."/>
            <person name="Shumway M."/>
            <person name="Koo H."/>
            <person name="Salzberg S.L."/>
            <person name="Schobel S."/>
            <person name="Pertea M."/>
            <person name="Pop M."/>
            <person name="White O."/>
            <person name="Barton G.J."/>
            <person name="Carlow C.K."/>
            <person name="Crawford M.J."/>
            <person name="Daub J."/>
            <person name="Dimmic M.W."/>
            <person name="Estes C.F."/>
            <person name="Foster J.M."/>
            <person name="Ganatra M."/>
            <person name="Gregory W.F."/>
            <person name="Johnson N.M."/>
            <person name="Jin J."/>
            <person name="Komuniecki R."/>
            <person name="Korf I."/>
            <person name="Kumar S."/>
            <person name="Laney S."/>
            <person name="Li B.W."/>
            <person name="Li W."/>
            <person name="Lindblom T.H."/>
            <person name="Lustigman S."/>
            <person name="Ma D."/>
            <person name="Maina C.V."/>
            <person name="Martin D.M."/>
            <person name="McCarter J.P."/>
            <person name="McReynolds L."/>
            <person name="Mitreva M."/>
            <person name="Nutman T.B."/>
            <person name="Parkinson J."/>
            <person name="Peregrin-Alvarez J.M."/>
            <person name="Poole C."/>
            <person name="Ren Q."/>
            <person name="Saunders L."/>
            <person name="Sluder A.E."/>
            <person name="Smith K."/>
            <person name="Stanke M."/>
            <person name="Unnasch T.R."/>
            <person name="Ware J."/>
            <person name="Wei A.D."/>
            <person name="Weil G."/>
            <person name="Williams D.J."/>
            <person name="Zhang Y."/>
            <person name="Williams S.A."/>
            <person name="Fraser-Liggett C."/>
            <person name="Slatko B."/>
            <person name="Blaxter M.L."/>
            <person name="Scott A.L."/>
        </authorList>
    </citation>
    <scope>NUCLEOTIDE SEQUENCE</scope>
    <source>
        <strain evidence="1">FR3</strain>
    </source>
</reference>
<name>A0A1I9G4N7_BRUMA</name>
<protein>
    <submittedName>
        <fullName evidence="1">Bm13298</fullName>
    </submittedName>
</protein>
<gene>
    <name evidence="1" type="primary">Bm13298</name>
    <name evidence="1" type="ORF">BM_Bm13298</name>
</gene>
<evidence type="ECO:0000313" key="1">
    <source>
        <dbReference type="EMBL" id="CDQ00212.1"/>
    </source>
</evidence>
<sequence length="36" mass="4355">MRPTPPLAILSEMNNFVHYPSQRIYIYIYMLKLNNL</sequence>
<organism evidence="1">
    <name type="scientific">Brugia malayi</name>
    <name type="common">Filarial nematode worm</name>
    <dbReference type="NCBI Taxonomy" id="6279"/>
    <lineage>
        <taxon>Eukaryota</taxon>
        <taxon>Metazoa</taxon>
        <taxon>Ecdysozoa</taxon>
        <taxon>Nematoda</taxon>
        <taxon>Chromadorea</taxon>
        <taxon>Rhabditida</taxon>
        <taxon>Spirurina</taxon>
        <taxon>Spiruromorpha</taxon>
        <taxon>Filarioidea</taxon>
        <taxon>Onchocercidae</taxon>
        <taxon>Brugia</taxon>
    </lineage>
</organism>
<accession>A0A1I9G4N7</accession>
<reference evidence="1" key="2">
    <citation type="submission" date="2012-12" db="EMBL/GenBank/DDBJ databases">
        <authorList>
            <consortium name="WormBase Consortium"/>
            <person name="Ghedin E."/>
            <person name="Paulini M."/>
        </authorList>
    </citation>
    <scope>NUCLEOTIDE SEQUENCE</scope>
    <source>
        <strain evidence="1">FR3</strain>
    </source>
</reference>
<proteinExistence type="predicted"/>
<dbReference type="EMBL" id="LN857013">
    <property type="protein sequence ID" value="CDQ00212.1"/>
    <property type="molecule type" value="Genomic_DNA"/>
</dbReference>